<accession>A0A0K6I0F2</accession>
<sequence>MQNAIMLRKLYDWTLSLASGPRAPHALGAVSFIESSFFPIPPDLLLIPMVVANRRKAWFYAAIATVMSVLGGIFGYLIGAFLFHQVAEPILTFYGYMDKFDRFSEIFNAWGWWFVFIAGLTPFPYKVITIAAGVTGLSMPVFVIASIVSRGLRFFAVAGLLYLFGEPIRNFIEKRLGLVFTVFVILLVGGFAAIKLL</sequence>
<name>A0A0K6I0F2_9HYPH</name>
<feature type="transmembrane region" description="Helical" evidence="1">
    <location>
        <begin position="103"/>
        <end position="121"/>
    </location>
</feature>
<evidence type="ECO:0000256" key="1">
    <source>
        <dbReference type="SAM" id="Phobius"/>
    </source>
</evidence>
<feature type="transmembrane region" description="Helical" evidence="1">
    <location>
        <begin position="176"/>
        <end position="194"/>
    </location>
</feature>
<dbReference type="GO" id="GO:0005886">
    <property type="term" value="C:plasma membrane"/>
    <property type="evidence" value="ECO:0007669"/>
    <property type="project" value="TreeGrafter"/>
</dbReference>
<dbReference type="PANTHER" id="PTHR42709:SF11">
    <property type="entry name" value="DEDA FAMILY PROTEIN"/>
    <property type="match status" value="1"/>
</dbReference>
<keyword evidence="4" id="KW-1185">Reference proteome</keyword>
<keyword evidence="1" id="KW-0472">Membrane</keyword>
<dbReference type="InterPro" id="IPR051311">
    <property type="entry name" value="DedA_domain"/>
</dbReference>
<dbReference type="InterPro" id="IPR032816">
    <property type="entry name" value="VTT_dom"/>
</dbReference>
<dbReference type="AlphaFoldDB" id="A0A0K6I0F2"/>
<keyword evidence="1" id="KW-0812">Transmembrane</keyword>
<feature type="transmembrane region" description="Helical" evidence="1">
    <location>
        <begin position="141"/>
        <end position="164"/>
    </location>
</feature>
<dbReference type="PANTHER" id="PTHR42709">
    <property type="entry name" value="ALKALINE PHOSPHATASE LIKE PROTEIN"/>
    <property type="match status" value="1"/>
</dbReference>
<dbReference type="EMBL" id="CYHE01000006">
    <property type="protein sequence ID" value="CUA96624.1"/>
    <property type="molecule type" value="Genomic_DNA"/>
</dbReference>
<gene>
    <name evidence="3" type="ORF">Ga0061067_10621</name>
</gene>
<evidence type="ECO:0000313" key="4">
    <source>
        <dbReference type="Proteomes" id="UP000183900"/>
    </source>
</evidence>
<reference evidence="4" key="1">
    <citation type="submission" date="2015-08" db="EMBL/GenBank/DDBJ databases">
        <authorList>
            <person name="Varghese N."/>
        </authorList>
    </citation>
    <scope>NUCLEOTIDE SEQUENCE [LARGE SCALE GENOMIC DNA]</scope>
    <source>
        <strain evidence="4">DSM 23407</strain>
    </source>
</reference>
<proteinExistence type="predicted"/>
<dbReference type="Proteomes" id="UP000183900">
    <property type="component" value="Unassembled WGS sequence"/>
</dbReference>
<keyword evidence="1" id="KW-1133">Transmembrane helix</keyword>
<dbReference type="Pfam" id="PF09335">
    <property type="entry name" value="VTT_dom"/>
    <property type="match status" value="1"/>
</dbReference>
<feature type="transmembrane region" description="Helical" evidence="1">
    <location>
        <begin position="58"/>
        <end position="83"/>
    </location>
</feature>
<feature type="domain" description="VTT" evidence="2">
    <location>
        <begin position="41"/>
        <end position="162"/>
    </location>
</feature>
<organism evidence="3 4">
    <name type="scientific">Pannonibacter indicus</name>
    <dbReference type="NCBI Taxonomy" id="466044"/>
    <lineage>
        <taxon>Bacteria</taxon>
        <taxon>Pseudomonadati</taxon>
        <taxon>Pseudomonadota</taxon>
        <taxon>Alphaproteobacteria</taxon>
        <taxon>Hyphomicrobiales</taxon>
        <taxon>Stappiaceae</taxon>
        <taxon>Pannonibacter</taxon>
    </lineage>
</organism>
<evidence type="ECO:0000259" key="2">
    <source>
        <dbReference type="Pfam" id="PF09335"/>
    </source>
</evidence>
<protein>
    <submittedName>
        <fullName evidence="3">Uncharacterized membrane protein YqaA, SNARE-associated domain</fullName>
    </submittedName>
</protein>
<evidence type="ECO:0000313" key="3">
    <source>
        <dbReference type="EMBL" id="CUA96624.1"/>
    </source>
</evidence>